<accession>A0A2T6AC55</accession>
<dbReference type="Pfam" id="PF00027">
    <property type="entry name" value="cNMP_binding"/>
    <property type="match status" value="1"/>
</dbReference>
<dbReference type="InterPro" id="IPR018490">
    <property type="entry name" value="cNMP-bd_dom_sf"/>
</dbReference>
<keyword evidence="7" id="KW-1185">Reference proteome</keyword>
<dbReference type="PROSITE" id="PS00889">
    <property type="entry name" value="CNMP_BINDING_2"/>
    <property type="match status" value="1"/>
</dbReference>
<dbReference type="SUPFAM" id="SSF46785">
    <property type="entry name" value="Winged helix' DNA-binding domain"/>
    <property type="match status" value="1"/>
</dbReference>
<dbReference type="Pfam" id="PF13545">
    <property type="entry name" value="HTH_Crp_2"/>
    <property type="match status" value="1"/>
</dbReference>
<protein>
    <submittedName>
        <fullName evidence="6">CRP-like cAMP-binding protein</fullName>
    </submittedName>
</protein>
<dbReference type="PROSITE" id="PS51063">
    <property type="entry name" value="HTH_CRP_2"/>
    <property type="match status" value="1"/>
</dbReference>
<dbReference type="CDD" id="cd00038">
    <property type="entry name" value="CAP_ED"/>
    <property type="match status" value="1"/>
</dbReference>
<keyword evidence="3" id="KW-0804">Transcription</keyword>
<comment type="caution">
    <text evidence="6">The sequence shown here is derived from an EMBL/GenBank/DDBJ whole genome shotgun (WGS) entry which is preliminary data.</text>
</comment>
<evidence type="ECO:0000256" key="3">
    <source>
        <dbReference type="ARBA" id="ARBA00023163"/>
    </source>
</evidence>
<dbReference type="Gene3D" id="1.10.10.10">
    <property type="entry name" value="Winged helix-like DNA-binding domain superfamily/Winged helix DNA-binding domain"/>
    <property type="match status" value="1"/>
</dbReference>
<dbReference type="InterPro" id="IPR036388">
    <property type="entry name" value="WH-like_DNA-bd_sf"/>
</dbReference>
<proteinExistence type="predicted"/>
<evidence type="ECO:0000256" key="1">
    <source>
        <dbReference type="ARBA" id="ARBA00023015"/>
    </source>
</evidence>
<dbReference type="PANTHER" id="PTHR24567:SF68">
    <property type="entry name" value="DNA-BINDING TRANSCRIPTIONAL DUAL REGULATOR CRP"/>
    <property type="match status" value="1"/>
</dbReference>
<gene>
    <name evidence="6" type="ORF">C8N44_12959</name>
</gene>
<organism evidence="6 7">
    <name type="scientific">Allosediminivita pacifica</name>
    <dbReference type="NCBI Taxonomy" id="1267769"/>
    <lineage>
        <taxon>Bacteria</taxon>
        <taxon>Pseudomonadati</taxon>
        <taxon>Pseudomonadota</taxon>
        <taxon>Alphaproteobacteria</taxon>
        <taxon>Rhodobacterales</taxon>
        <taxon>Paracoccaceae</taxon>
        <taxon>Allosediminivita</taxon>
    </lineage>
</organism>
<dbReference type="SMART" id="SM00419">
    <property type="entry name" value="HTH_CRP"/>
    <property type="match status" value="1"/>
</dbReference>
<dbReference type="SMART" id="SM00100">
    <property type="entry name" value="cNMP"/>
    <property type="match status" value="1"/>
</dbReference>
<keyword evidence="2" id="KW-0238">DNA-binding</keyword>
<dbReference type="InterPro" id="IPR018488">
    <property type="entry name" value="cNMP-bd_CS"/>
</dbReference>
<dbReference type="InterPro" id="IPR036390">
    <property type="entry name" value="WH_DNA-bd_sf"/>
</dbReference>
<dbReference type="InterPro" id="IPR014710">
    <property type="entry name" value="RmlC-like_jellyroll"/>
</dbReference>
<dbReference type="PROSITE" id="PS50042">
    <property type="entry name" value="CNMP_BINDING_3"/>
    <property type="match status" value="1"/>
</dbReference>
<evidence type="ECO:0000256" key="2">
    <source>
        <dbReference type="ARBA" id="ARBA00023125"/>
    </source>
</evidence>
<evidence type="ECO:0000259" key="4">
    <source>
        <dbReference type="PROSITE" id="PS50042"/>
    </source>
</evidence>
<dbReference type="GO" id="GO:0003677">
    <property type="term" value="F:DNA binding"/>
    <property type="evidence" value="ECO:0007669"/>
    <property type="project" value="UniProtKB-KW"/>
</dbReference>
<feature type="domain" description="Cyclic nucleotide-binding" evidence="4">
    <location>
        <begin position="14"/>
        <end position="134"/>
    </location>
</feature>
<dbReference type="GO" id="GO:0005829">
    <property type="term" value="C:cytosol"/>
    <property type="evidence" value="ECO:0007669"/>
    <property type="project" value="TreeGrafter"/>
</dbReference>
<dbReference type="RefSeq" id="WP_107978314.1">
    <property type="nucleotide sequence ID" value="NZ_BMEZ01000027.1"/>
</dbReference>
<evidence type="ECO:0000259" key="5">
    <source>
        <dbReference type="PROSITE" id="PS51063"/>
    </source>
</evidence>
<evidence type="ECO:0000313" key="7">
    <source>
        <dbReference type="Proteomes" id="UP000244069"/>
    </source>
</evidence>
<dbReference type="Proteomes" id="UP000244069">
    <property type="component" value="Unassembled WGS sequence"/>
</dbReference>
<dbReference type="InterPro" id="IPR012318">
    <property type="entry name" value="HTH_CRP"/>
</dbReference>
<dbReference type="Gene3D" id="2.60.120.10">
    <property type="entry name" value="Jelly Rolls"/>
    <property type="match status" value="1"/>
</dbReference>
<reference evidence="6 7" key="1">
    <citation type="submission" date="2018-04" db="EMBL/GenBank/DDBJ databases">
        <title>Genomic Encyclopedia of Archaeal and Bacterial Type Strains, Phase II (KMG-II): from individual species to whole genera.</title>
        <authorList>
            <person name="Goeker M."/>
        </authorList>
    </citation>
    <scope>NUCLEOTIDE SEQUENCE [LARGE SCALE GENOMIC DNA]</scope>
    <source>
        <strain evidence="6 7">DSM 29329</strain>
    </source>
</reference>
<keyword evidence="1" id="KW-0805">Transcription regulation</keyword>
<dbReference type="AlphaFoldDB" id="A0A2T6AC55"/>
<dbReference type="OrthoDB" id="9786503at2"/>
<name>A0A2T6AC55_9RHOB</name>
<dbReference type="EMBL" id="QBKN01000029">
    <property type="protein sequence ID" value="PTX41391.1"/>
    <property type="molecule type" value="Genomic_DNA"/>
</dbReference>
<sequence>MLERKIAAIKGCHLFSGAARESLEPLARASQEVRSRKGSTIFMEGDEADGLRVVLSGLVRIWIADLEGRELTLALMEPGETFGEIAILDGLPRSANATALEATECLVTPLPALDMALAEDPRLARHLIQLLCEVLRRNTVDMGAFAFLGLDVRLAQKLQDLAVAHAAIDGGRAEFRRRFSQTELAQMLGVTRESVNKRLAALTHDGLITQTDGLFAIPDLAALAARAQSATEFSRPR</sequence>
<dbReference type="SUPFAM" id="SSF51206">
    <property type="entry name" value="cAMP-binding domain-like"/>
    <property type="match status" value="1"/>
</dbReference>
<feature type="domain" description="HTH crp-type" evidence="5">
    <location>
        <begin position="148"/>
        <end position="221"/>
    </location>
</feature>
<dbReference type="InterPro" id="IPR000595">
    <property type="entry name" value="cNMP-bd_dom"/>
</dbReference>
<dbReference type="InterPro" id="IPR019885">
    <property type="entry name" value="Tscrpt_reg_HTH_AsnC-type_CS"/>
</dbReference>
<dbReference type="GO" id="GO:0003700">
    <property type="term" value="F:DNA-binding transcription factor activity"/>
    <property type="evidence" value="ECO:0007669"/>
    <property type="project" value="TreeGrafter"/>
</dbReference>
<dbReference type="PROSITE" id="PS00519">
    <property type="entry name" value="HTH_ASNC_1"/>
    <property type="match status" value="1"/>
</dbReference>
<dbReference type="PANTHER" id="PTHR24567">
    <property type="entry name" value="CRP FAMILY TRANSCRIPTIONAL REGULATORY PROTEIN"/>
    <property type="match status" value="1"/>
</dbReference>
<dbReference type="InterPro" id="IPR050397">
    <property type="entry name" value="Env_Response_Regulators"/>
</dbReference>
<evidence type="ECO:0000313" key="6">
    <source>
        <dbReference type="EMBL" id="PTX41391.1"/>
    </source>
</evidence>